<accession>A0A3E4QP79</accession>
<comment type="caution">
    <text evidence="2">The sequence shown here is derived from an EMBL/GenBank/DDBJ whole genome shotgun (WGS) entry which is preliminary data.</text>
</comment>
<protein>
    <submittedName>
        <fullName evidence="2">DUF2344 domain-containing protein</fullName>
    </submittedName>
</protein>
<gene>
    <name evidence="2" type="ORF">DXC81_09920</name>
</gene>
<dbReference type="NCBIfam" id="TIGR03936">
    <property type="entry name" value="sam_1_link_chp"/>
    <property type="match status" value="1"/>
</dbReference>
<dbReference type="EMBL" id="QSRJ01000014">
    <property type="protein sequence ID" value="RGL07552.1"/>
    <property type="molecule type" value="Genomic_DNA"/>
</dbReference>
<dbReference type="Proteomes" id="UP000260943">
    <property type="component" value="Unassembled WGS sequence"/>
</dbReference>
<evidence type="ECO:0000313" key="3">
    <source>
        <dbReference type="Proteomes" id="UP000260943"/>
    </source>
</evidence>
<proteinExistence type="predicted"/>
<organism evidence="2 3">
    <name type="scientific">Collinsella tanakaei</name>
    <dbReference type="NCBI Taxonomy" id="626935"/>
    <lineage>
        <taxon>Bacteria</taxon>
        <taxon>Bacillati</taxon>
        <taxon>Actinomycetota</taxon>
        <taxon>Coriobacteriia</taxon>
        <taxon>Coriobacteriales</taxon>
        <taxon>Coriobacteriaceae</taxon>
        <taxon>Collinsella</taxon>
    </lineage>
</organism>
<dbReference type="Pfam" id="PF10105">
    <property type="entry name" value="DUF2344"/>
    <property type="match status" value="1"/>
</dbReference>
<feature type="domain" description="DUF2344" evidence="1">
    <location>
        <begin position="11"/>
        <end position="200"/>
    </location>
</feature>
<dbReference type="RefSeq" id="WP_117680249.1">
    <property type="nucleotide sequence ID" value="NZ_QSRJ01000014.1"/>
</dbReference>
<sequence length="261" mass="29007">MSDQNLPSLFRLRVRYIKHGRLAYLGHLEVLHTIERVIRRAALPYAVTQGFSPHMRVGFSSALPVGTSSTCEYYDVFLTELVPHAEALQRLVAASPEDLMTQECAYVDVRTPALTAQITRVGYRVGLFCRESASFEASDIERGLDAIARLGQIPYARGKKSKVMDIERTLVGYQVAPGAASGDFIVQLDTRCDNEGALRPEILLAALDRFLLGQEISPEERPIVSTGIQDLVSIKSYHVERVFQMVEDENGSLVDPLAARR</sequence>
<dbReference type="InterPro" id="IPR018768">
    <property type="entry name" value="DUF2344"/>
</dbReference>
<evidence type="ECO:0000313" key="2">
    <source>
        <dbReference type="EMBL" id="RGL07552.1"/>
    </source>
</evidence>
<name>A0A3E4QP79_9ACTN</name>
<reference evidence="2 3" key="1">
    <citation type="submission" date="2018-08" db="EMBL/GenBank/DDBJ databases">
        <title>A genome reference for cultivated species of the human gut microbiota.</title>
        <authorList>
            <person name="Zou Y."/>
            <person name="Xue W."/>
            <person name="Luo G."/>
        </authorList>
    </citation>
    <scope>NUCLEOTIDE SEQUENCE [LARGE SCALE GENOMIC DNA]</scope>
    <source>
        <strain evidence="2 3">TF08-14</strain>
    </source>
</reference>
<evidence type="ECO:0000259" key="1">
    <source>
        <dbReference type="Pfam" id="PF10105"/>
    </source>
</evidence>
<dbReference type="AlphaFoldDB" id="A0A3E4QP79"/>